<dbReference type="AlphaFoldDB" id="A0A9P9HXW9"/>
<organism evidence="2 3">
    <name type="scientific">Fusarium solani</name>
    <name type="common">Filamentous fungus</name>
    <dbReference type="NCBI Taxonomy" id="169388"/>
    <lineage>
        <taxon>Eukaryota</taxon>
        <taxon>Fungi</taxon>
        <taxon>Dikarya</taxon>
        <taxon>Ascomycota</taxon>
        <taxon>Pezizomycotina</taxon>
        <taxon>Sordariomycetes</taxon>
        <taxon>Hypocreomycetidae</taxon>
        <taxon>Hypocreales</taxon>
        <taxon>Nectriaceae</taxon>
        <taxon>Fusarium</taxon>
        <taxon>Fusarium solani species complex</taxon>
    </lineage>
</organism>
<dbReference type="EMBL" id="JAGTJS010000006">
    <property type="protein sequence ID" value="KAH7265953.1"/>
    <property type="molecule type" value="Genomic_DNA"/>
</dbReference>
<protein>
    <recommendedName>
        <fullName evidence="1">2EXR domain-containing protein</fullName>
    </recommendedName>
</protein>
<evidence type="ECO:0000259" key="1">
    <source>
        <dbReference type="Pfam" id="PF20150"/>
    </source>
</evidence>
<sequence>MTTDSPSFTLFPQLPPELRTQIWQQALPIIGPALCRHREGLWRPRYLQPGDEDYSPELEDNIELEFRPDLVIQIPVELPLILVNREARSVTLKWAREYGVKITPGSDNHTCMRLFDPQLDIIYVEISQITDFYMAPHERMFEDDLIGRMISSSIRPKRLAISEMAFRSDDVKPDILSAHNYASHIFVIVGEQPDFEGLWEVDSSRGKSVFWNCKKLRFEMGDGEYITDEGLYRIIEENKKDISEDLPHFVDLEIRPAFAVRR</sequence>
<gene>
    <name evidence="2" type="ORF">B0J15DRAFT_487519</name>
</gene>
<proteinExistence type="predicted"/>
<dbReference type="PANTHER" id="PTHR35910:SF6">
    <property type="entry name" value="2EXR DOMAIN-CONTAINING PROTEIN"/>
    <property type="match status" value="1"/>
</dbReference>
<dbReference type="OrthoDB" id="3546385at2759"/>
<name>A0A9P9HXW9_FUSSL</name>
<accession>A0A9P9HXW9</accession>
<reference evidence="2" key="1">
    <citation type="journal article" date="2021" name="Nat. Commun.">
        <title>Genetic determinants of endophytism in the Arabidopsis root mycobiome.</title>
        <authorList>
            <person name="Mesny F."/>
            <person name="Miyauchi S."/>
            <person name="Thiergart T."/>
            <person name="Pickel B."/>
            <person name="Atanasova L."/>
            <person name="Karlsson M."/>
            <person name="Huettel B."/>
            <person name="Barry K.W."/>
            <person name="Haridas S."/>
            <person name="Chen C."/>
            <person name="Bauer D."/>
            <person name="Andreopoulos W."/>
            <person name="Pangilinan J."/>
            <person name="LaButti K."/>
            <person name="Riley R."/>
            <person name="Lipzen A."/>
            <person name="Clum A."/>
            <person name="Drula E."/>
            <person name="Henrissat B."/>
            <person name="Kohler A."/>
            <person name="Grigoriev I.V."/>
            <person name="Martin F.M."/>
            <person name="Hacquard S."/>
        </authorList>
    </citation>
    <scope>NUCLEOTIDE SEQUENCE</scope>
    <source>
        <strain evidence="2">FSSC 5 MPI-SDFR-AT-0091</strain>
    </source>
</reference>
<evidence type="ECO:0000313" key="2">
    <source>
        <dbReference type="EMBL" id="KAH7265953.1"/>
    </source>
</evidence>
<feature type="domain" description="2EXR" evidence="1">
    <location>
        <begin position="8"/>
        <end position="122"/>
    </location>
</feature>
<evidence type="ECO:0000313" key="3">
    <source>
        <dbReference type="Proteomes" id="UP000736672"/>
    </source>
</evidence>
<dbReference type="PANTHER" id="PTHR35910">
    <property type="entry name" value="2EXR DOMAIN-CONTAINING PROTEIN"/>
    <property type="match status" value="1"/>
</dbReference>
<comment type="caution">
    <text evidence="2">The sequence shown here is derived from an EMBL/GenBank/DDBJ whole genome shotgun (WGS) entry which is preliminary data.</text>
</comment>
<dbReference type="Proteomes" id="UP000736672">
    <property type="component" value="Unassembled WGS sequence"/>
</dbReference>
<dbReference type="Pfam" id="PF20150">
    <property type="entry name" value="2EXR"/>
    <property type="match status" value="1"/>
</dbReference>
<dbReference type="InterPro" id="IPR045518">
    <property type="entry name" value="2EXR"/>
</dbReference>
<keyword evidence="3" id="KW-1185">Reference proteome</keyword>